<protein>
    <recommendedName>
        <fullName evidence="1">HTH cro/C1-type domain-containing protein</fullName>
    </recommendedName>
</protein>
<dbReference type="InterPro" id="IPR010982">
    <property type="entry name" value="Lambda_DNA-bd_dom_sf"/>
</dbReference>
<dbReference type="InterPro" id="IPR001387">
    <property type="entry name" value="Cro/C1-type_HTH"/>
</dbReference>
<reference evidence="3" key="2">
    <citation type="submission" date="2015-03" db="EMBL/GenBank/DDBJ databases">
        <title>Genome sequence of Azospirillum thiophilum strain DSM 21654T.</title>
        <authorList>
            <person name="Kwak Y."/>
            <person name="Shin J.-H."/>
        </authorList>
    </citation>
    <scope>NUCLEOTIDE SEQUENCE [LARGE SCALE GENOMIC DNA]</scope>
    <source>
        <strain evidence="3">DSM 15199</strain>
    </source>
</reference>
<dbReference type="Proteomes" id="UP000034866">
    <property type="component" value="Chromosome"/>
</dbReference>
<gene>
    <name evidence="2" type="ORF">VY86_07250</name>
</gene>
<dbReference type="RefSeq" id="WP_015836363.1">
    <property type="nucleotide sequence ID" value="NZ_CAWQPG010000349.1"/>
</dbReference>
<sequence>MMRDDLDLYIEERTKENPRFKATLAEEEKELELAIEMQNMLTEWRKHAGLTSAQVAEKMGIKPPTVSKIERNIVKASIDTLSRYARACGVNDIKISLSLTK</sequence>
<evidence type="ECO:0000313" key="3">
    <source>
        <dbReference type="Proteomes" id="UP000034866"/>
    </source>
</evidence>
<evidence type="ECO:0000313" key="2">
    <source>
        <dbReference type="EMBL" id="AKH63159.1"/>
    </source>
</evidence>
<keyword evidence="3" id="KW-1185">Reference proteome</keyword>
<dbReference type="STRING" id="230089.VY86_07250"/>
<dbReference type="PROSITE" id="PS50943">
    <property type="entry name" value="HTH_CROC1"/>
    <property type="match status" value="1"/>
</dbReference>
<name>A0A0F7LJ74_9GAMM</name>
<dbReference type="Pfam" id="PF01381">
    <property type="entry name" value="HTH_3"/>
    <property type="match status" value="1"/>
</dbReference>
<dbReference type="SUPFAM" id="SSF47413">
    <property type="entry name" value="lambda repressor-like DNA-binding domains"/>
    <property type="match status" value="1"/>
</dbReference>
<dbReference type="PATRIC" id="fig|230089.6.peg.1595"/>
<dbReference type="GO" id="GO:0003677">
    <property type="term" value="F:DNA binding"/>
    <property type="evidence" value="ECO:0007669"/>
    <property type="project" value="InterPro"/>
</dbReference>
<feature type="domain" description="HTH cro/C1-type" evidence="1">
    <location>
        <begin position="41"/>
        <end position="96"/>
    </location>
</feature>
<dbReference type="KEGG" id="ptt:VY86_07250"/>
<dbReference type="GeneID" id="45657831"/>
<dbReference type="Gene3D" id="1.10.260.40">
    <property type="entry name" value="lambda repressor-like DNA-binding domains"/>
    <property type="match status" value="1"/>
</dbReference>
<dbReference type="CDD" id="cd00093">
    <property type="entry name" value="HTH_XRE"/>
    <property type="match status" value="1"/>
</dbReference>
<dbReference type="SMART" id="SM00530">
    <property type="entry name" value="HTH_XRE"/>
    <property type="match status" value="1"/>
</dbReference>
<organism evidence="2 3">
    <name type="scientific">Photorhabdus thracensis</name>
    <dbReference type="NCBI Taxonomy" id="230089"/>
    <lineage>
        <taxon>Bacteria</taxon>
        <taxon>Pseudomonadati</taxon>
        <taxon>Pseudomonadota</taxon>
        <taxon>Gammaproteobacteria</taxon>
        <taxon>Enterobacterales</taxon>
        <taxon>Morganellaceae</taxon>
        <taxon>Photorhabdus</taxon>
    </lineage>
</organism>
<evidence type="ECO:0000259" key="1">
    <source>
        <dbReference type="PROSITE" id="PS50943"/>
    </source>
</evidence>
<proteinExistence type="predicted"/>
<accession>A0A0F7LJ74</accession>
<dbReference type="AlphaFoldDB" id="A0A0F7LJ74"/>
<reference evidence="2 3" key="1">
    <citation type="journal article" date="2015" name="J. Biotechnol.">
        <title>Complete genome sequence of Photorhabdus temperata subsp. thracensis 39-8(T), an entomopathogenic bacterium for the improved commercial bioinsecticide.</title>
        <authorList>
            <person name="Kwak Y."/>
            <person name="Shin J.H."/>
        </authorList>
    </citation>
    <scope>NUCLEOTIDE SEQUENCE [LARGE SCALE GENOMIC DNA]</scope>
    <source>
        <strain evidence="2 3">DSM 15199</strain>
    </source>
</reference>
<dbReference type="EMBL" id="CP011104">
    <property type="protein sequence ID" value="AKH63159.1"/>
    <property type="molecule type" value="Genomic_DNA"/>
</dbReference>